<dbReference type="InterPro" id="IPR000713">
    <property type="entry name" value="Mur_ligase_N"/>
</dbReference>
<evidence type="ECO:0000259" key="9">
    <source>
        <dbReference type="Pfam" id="PF08245"/>
    </source>
</evidence>
<dbReference type="HOGENOM" id="CLU_022291_4_2_9"/>
<dbReference type="SUPFAM" id="SSF53623">
    <property type="entry name" value="MurD-like peptide ligases, catalytic domain"/>
    <property type="match status" value="1"/>
</dbReference>
<reference evidence="10 11" key="1">
    <citation type="submission" date="2010-07" db="EMBL/GenBank/DDBJ databases">
        <authorList>
            <person name="Muzny D."/>
            <person name="Qin X."/>
            <person name="Deng J."/>
            <person name="Jiang H."/>
            <person name="Liu Y."/>
            <person name="Qu J."/>
            <person name="Song X.-Z."/>
            <person name="Zhang L."/>
            <person name="Thornton R."/>
            <person name="Coyle M."/>
            <person name="Francisco L."/>
            <person name="Jackson L."/>
            <person name="Javaid M."/>
            <person name="Korchina V."/>
            <person name="Kovar C."/>
            <person name="Mata R."/>
            <person name="Mathew T."/>
            <person name="Ngo R."/>
            <person name="Nguyen L."/>
            <person name="Nguyen N."/>
            <person name="Okwuonu G."/>
            <person name="Ongeri F."/>
            <person name="Pham C."/>
            <person name="Simmons D."/>
            <person name="Wilczek-Boney K."/>
            <person name="Hale W."/>
            <person name="Jakkamsetti A."/>
            <person name="Pham P."/>
            <person name="Ruth R."/>
            <person name="San Lucas F."/>
            <person name="Warren J."/>
            <person name="Zhang J."/>
            <person name="Zhao Z."/>
            <person name="Zhou C."/>
            <person name="Zhu D."/>
            <person name="Lee S."/>
            <person name="Bess C."/>
            <person name="Blankenburg K."/>
            <person name="Forbes L."/>
            <person name="Fu Q."/>
            <person name="Gubbala S."/>
            <person name="Hirani K."/>
            <person name="Jayaseelan J.C."/>
            <person name="Lara F."/>
            <person name="Munidasa M."/>
            <person name="Palculict T."/>
            <person name="Patil S."/>
            <person name="Pu L.-L."/>
            <person name="Saada N."/>
            <person name="Tang L."/>
            <person name="Weissenberger G."/>
            <person name="Zhu Y."/>
            <person name="Hemphill L."/>
            <person name="Shang Y."/>
            <person name="Youmans B."/>
            <person name="Ayvaz T."/>
            <person name="Ross M."/>
            <person name="Santibanez J."/>
            <person name="Aqrawi P."/>
            <person name="Gross S."/>
            <person name="Joshi V."/>
            <person name="Fowler G."/>
            <person name="Nazareth L."/>
            <person name="Reid J."/>
            <person name="Worley K."/>
            <person name="Petrosino J."/>
            <person name="Highlander S."/>
            <person name="Gibbs R."/>
        </authorList>
    </citation>
    <scope>NUCLEOTIDE SEQUENCE [LARGE SCALE GENOMIC DNA]</scope>
    <source>
        <strain evidence="10 11">ATCC BAA-1640</strain>
    </source>
</reference>
<evidence type="ECO:0000256" key="6">
    <source>
        <dbReference type="ARBA" id="ARBA00023316"/>
    </source>
</evidence>
<dbReference type="GO" id="GO:0008765">
    <property type="term" value="F:UDP-N-acetylmuramoylalanyl-D-glutamate-2,6-diaminopimelate ligase activity"/>
    <property type="evidence" value="ECO:0007669"/>
    <property type="project" value="UniProtKB-EC"/>
</dbReference>
<dbReference type="Pfam" id="PF08245">
    <property type="entry name" value="Mur_ligase_M"/>
    <property type="match status" value="1"/>
</dbReference>
<proteinExistence type="predicted"/>
<dbReference type="GO" id="GO:0071555">
    <property type="term" value="P:cell wall organization"/>
    <property type="evidence" value="ECO:0007669"/>
    <property type="project" value="UniProtKB-KW"/>
</dbReference>
<keyword evidence="11" id="KW-1185">Reference proteome</keyword>
<accession>E0NMP5</accession>
<dbReference type="EMBL" id="AEEH01000047">
    <property type="protein sequence ID" value="EFM24863.1"/>
    <property type="molecule type" value="Genomic_DNA"/>
</dbReference>
<organism evidence="10 11">
    <name type="scientific">Peptoniphilus duerdenii ATCC BAA-1640</name>
    <dbReference type="NCBI Taxonomy" id="862517"/>
    <lineage>
        <taxon>Bacteria</taxon>
        <taxon>Bacillati</taxon>
        <taxon>Bacillota</taxon>
        <taxon>Tissierellia</taxon>
        <taxon>Tissierellales</taxon>
        <taxon>Peptoniphilaceae</taxon>
        <taxon>Peptoniphilus</taxon>
    </lineage>
</organism>
<comment type="caution">
    <text evidence="10">The sequence shown here is derived from an EMBL/GenBank/DDBJ whole genome shotgun (WGS) entry which is preliminary data.</text>
</comment>
<keyword evidence="6" id="KW-0961">Cell wall biogenesis/degradation</keyword>
<keyword evidence="5" id="KW-0131">Cell cycle</keyword>
<dbReference type="eggNOG" id="COG0769">
    <property type="taxonomic scope" value="Bacteria"/>
</dbReference>
<evidence type="ECO:0000256" key="5">
    <source>
        <dbReference type="ARBA" id="ARBA00023306"/>
    </source>
</evidence>
<dbReference type="GO" id="GO:0009252">
    <property type="term" value="P:peptidoglycan biosynthetic process"/>
    <property type="evidence" value="ECO:0007669"/>
    <property type="project" value="UniProtKB-KW"/>
</dbReference>
<dbReference type="InterPro" id="IPR036615">
    <property type="entry name" value="Mur_ligase_C_dom_sf"/>
</dbReference>
<dbReference type="OrthoDB" id="9800958at2"/>
<dbReference type="InterPro" id="IPR004101">
    <property type="entry name" value="Mur_ligase_C"/>
</dbReference>
<dbReference type="AlphaFoldDB" id="E0NMP5"/>
<dbReference type="PANTHER" id="PTHR23135">
    <property type="entry name" value="MUR LIGASE FAMILY MEMBER"/>
    <property type="match status" value="1"/>
</dbReference>
<protein>
    <submittedName>
        <fullName evidence="10">UDP-N-acetylmuramoyl-L-alanyl-D-glutamate--2, 6-diaminopimelate ligase</fullName>
        <ecNumber evidence="10">6.3.2.13</ecNumber>
    </submittedName>
</protein>
<dbReference type="STRING" id="862517.HMPREF9225_1434"/>
<dbReference type="InterPro" id="IPR036565">
    <property type="entry name" value="Mur-like_cat_sf"/>
</dbReference>
<evidence type="ECO:0000256" key="1">
    <source>
        <dbReference type="ARBA" id="ARBA00004752"/>
    </source>
</evidence>
<dbReference type="GO" id="GO:0051301">
    <property type="term" value="P:cell division"/>
    <property type="evidence" value="ECO:0007669"/>
    <property type="project" value="UniProtKB-KW"/>
</dbReference>
<keyword evidence="10" id="KW-0436">Ligase</keyword>
<evidence type="ECO:0000313" key="11">
    <source>
        <dbReference type="Proteomes" id="UP000003280"/>
    </source>
</evidence>
<feature type="domain" description="Mur ligase central" evidence="9">
    <location>
        <begin position="111"/>
        <end position="322"/>
    </location>
</feature>
<dbReference type="InterPro" id="IPR035911">
    <property type="entry name" value="MurE/MurF_N"/>
</dbReference>
<name>E0NMP5_9FIRM</name>
<sequence>MKLKTLIDSIEYLEIKNGDEKTLESVEISSVEFHSKKVKKRTLFVAIKGYRVDGHDFIKDAVASGAVAAIVEDFVEEDILQIKVKNSRIALAKVASIFFGEPSKKLKVTGITASNGKTSTAFMTKCIYDKAGYNTGISGTVYTKYADVEIPSILTTPESKDLQYYFYDMVNKGIDHVIMEVSSSAGELARAYATDFDIVTFNNITPEHIVNHGSFERYYHVKSRLIRHAKDDCVAILNSDFELINDLRNNTKAQVVTYSLKNNLEDISIDNLDLSTGFGKFKFIVNRDIKLKGITIKKQSFDVELKVAGYSSVMNAIVAITIGLVNGIDLDTILAGIQDFTGVERRFEVIFDEGFKIVDDHFANKNNIEVTLDTLSKMDYKNLDILYAIRGSRGADLNEENAEVIASWYERLKPREFIVTLSKDTVTWKDEVTDDELEAFKRVMSKHNIKFVLEDNLKEAVEKVIDGTKDDDLVLFAGCQGMDKAMGIAYDHIIERNLTKYPSKLLEKAKNRVC</sequence>
<feature type="domain" description="Mur ligase C-terminal" evidence="8">
    <location>
        <begin position="345"/>
        <end position="478"/>
    </location>
</feature>
<evidence type="ECO:0000256" key="4">
    <source>
        <dbReference type="ARBA" id="ARBA00022984"/>
    </source>
</evidence>
<dbReference type="Gene3D" id="3.40.1390.10">
    <property type="entry name" value="MurE/MurF, N-terminal domain"/>
    <property type="match status" value="1"/>
</dbReference>
<dbReference type="SUPFAM" id="SSF53244">
    <property type="entry name" value="MurD-like peptide ligases, peptide-binding domain"/>
    <property type="match status" value="1"/>
</dbReference>
<dbReference type="Proteomes" id="UP000003280">
    <property type="component" value="Unassembled WGS sequence"/>
</dbReference>
<evidence type="ECO:0000259" key="8">
    <source>
        <dbReference type="Pfam" id="PF02875"/>
    </source>
</evidence>
<evidence type="ECO:0000313" key="10">
    <source>
        <dbReference type="EMBL" id="EFM24863.1"/>
    </source>
</evidence>
<dbReference type="InterPro" id="IPR013221">
    <property type="entry name" value="Mur_ligase_cen"/>
</dbReference>
<keyword evidence="4" id="KW-0573">Peptidoglycan synthesis</keyword>
<dbReference type="Pfam" id="PF01225">
    <property type="entry name" value="Mur_ligase"/>
    <property type="match status" value="1"/>
</dbReference>
<feature type="domain" description="Mur ligase N-terminal catalytic" evidence="7">
    <location>
        <begin position="27"/>
        <end position="88"/>
    </location>
</feature>
<dbReference type="Gene3D" id="3.90.190.20">
    <property type="entry name" value="Mur ligase, C-terminal domain"/>
    <property type="match status" value="1"/>
</dbReference>
<gene>
    <name evidence="10" type="primary">murE</name>
    <name evidence="10" type="ORF">HMPREF9225_1434</name>
</gene>
<dbReference type="RefSeq" id="WP_008902224.1">
    <property type="nucleotide sequence ID" value="NZ_GL397071.1"/>
</dbReference>
<evidence type="ECO:0000256" key="3">
    <source>
        <dbReference type="ARBA" id="ARBA00022960"/>
    </source>
</evidence>
<dbReference type="Gene3D" id="3.40.1190.10">
    <property type="entry name" value="Mur-like, catalytic domain"/>
    <property type="match status" value="1"/>
</dbReference>
<dbReference type="EC" id="6.3.2.13" evidence="10"/>
<evidence type="ECO:0000256" key="2">
    <source>
        <dbReference type="ARBA" id="ARBA00022618"/>
    </source>
</evidence>
<dbReference type="GO" id="GO:0008360">
    <property type="term" value="P:regulation of cell shape"/>
    <property type="evidence" value="ECO:0007669"/>
    <property type="project" value="UniProtKB-KW"/>
</dbReference>
<dbReference type="Pfam" id="PF02875">
    <property type="entry name" value="Mur_ligase_C"/>
    <property type="match status" value="1"/>
</dbReference>
<keyword evidence="2" id="KW-0132">Cell division</keyword>
<evidence type="ECO:0000259" key="7">
    <source>
        <dbReference type="Pfam" id="PF01225"/>
    </source>
</evidence>
<dbReference type="PANTHER" id="PTHR23135:SF4">
    <property type="entry name" value="UDP-N-ACETYLMURAMOYL-L-ALANYL-D-GLUTAMATE--2,6-DIAMINOPIMELATE LIGASE MURE HOMOLOG, CHLOROPLASTIC"/>
    <property type="match status" value="1"/>
</dbReference>
<keyword evidence="3" id="KW-0133">Cell shape</keyword>
<comment type="pathway">
    <text evidence="1">Cell wall biogenesis; peptidoglycan biosynthesis.</text>
</comment>
<dbReference type="SUPFAM" id="SSF63418">
    <property type="entry name" value="MurE/MurF N-terminal domain"/>
    <property type="match status" value="1"/>
</dbReference>
<dbReference type="GO" id="GO:0005524">
    <property type="term" value="F:ATP binding"/>
    <property type="evidence" value="ECO:0007669"/>
    <property type="project" value="InterPro"/>
</dbReference>